<reference evidence="1" key="1">
    <citation type="submission" date="2017-10" db="EMBL/GenBank/DDBJ databases">
        <title>Genome sequence of cellulolytic Lachnospiraceae bacterium XHS1971 isolated from hotspring sediment.</title>
        <authorList>
            <person name="Vasudevan G."/>
            <person name="Joshi A.J."/>
            <person name="Hivarkar S."/>
            <person name="Lanjekar V.B."/>
            <person name="Dhakephalkar P.K."/>
            <person name="Dagar S."/>
        </authorList>
    </citation>
    <scope>NUCLEOTIDE SEQUENCE</scope>
    <source>
        <strain evidence="1">XHS1971</strain>
    </source>
</reference>
<evidence type="ECO:0000313" key="2">
    <source>
        <dbReference type="Proteomes" id="UP000224460"/>
    </source>
</evidence>
<protein>
    <submittedName>
        <fullName evidence="1">Multidrug ABC transporter ATP-binding protein</fullName>
    </submittedName>
</protein>
<dbReference type="EMBL" id="PEDL01000002">
    <property type="protein sequence ID" value="PHV71633.1"/>
    <property type="molecule type" value="Genomic_DNA"/>
</dbReference>
<keyword evidence="2" id="KW-1185">Reference proteome</keyword>
<dbReference type="Proteomes" id="UP000224460">
    <property type="component" value="Unassembled WGS sequence"/>
</dbReference>
<gene>
    <name evidence="1" type="ORF">CS063_03455</name>
</gene>
<accession>A0AC61DFS5</accession>
<organism evidence="1 2">
    <name type="scientific">Sporanaerobium hydrogeniformans</name>
    <dbReference type="NCBI Taxonomy" id="3072179"/>
    <lineage>
        <taxon>Bacteria</taxon>
        <taxon>Bacillati</taxon>
        <taxon>Bacillota</taxon>
        <taxon>Clostridia</taxon>
        <taxon>Lachnospirales</taxon>
        <taxon>Lachnospiraceae</taxon>
        <taxon>Sporanaerobium</taxon>
    </lineage>
</organism>
<keyword evidence="1" id="KW-0547">Nucleotide-binding</keyword>
<proteinExistence type="predicted"/>
<evidence type="ECO:0000313" key="1">
    <source>
        <dbReference type="EMBL" id="PHV71633.1"/>
    </source>
</evidence>
<comment type="caution">
    <text evidence="1">The sequence shown here is derived from an EMBL/GenBank/DDBJ whole genome shotgun (WGS) entry which is preliminary data.</text>
</comment>
<keyword evidence="1" id="KW-0067">ATP-binding</keyword>
<name>A0AC61DFS5_9FIRM</name>
<sequence length="576" mass="64167">MTRLFNYLKPYLGFILLAVLLLFGQAMCELALPDYMSNIVNNGIVSGDTGYILKIGAWMLVVSLGSVLCAVAVGFIAARVAAAVAKSLRQDLFEKVESFSQAEFEKFSTASLITRTTNDITQVQMLIFMMIRMMCYAPIMGIGGILRALSKDVSMSWIIALAVIILIGLISIIFSLAMPRFKKVQKLIDRLNLVTREELSGMLVIRAFNKERFEEKRFDTVNKDLAGTQLFVNRTMGLLMPAMMLLMNLVSILIIWIGSQRVAALQIQVGDMMAFMQYAMQIIMSFLMISMMFIMVPRASVSAIRIAEVLETELTIKEPKKLLALPEKVRGEIEFKNVYFRYPDAQEDILHAINFIAKPGQTTAFIGSTGSGKSTLVNLIPRFYDVTQGEILLDGIDIRQVTQQDLREQIGYVPQKAVLFSGTIRSNLAYGKESLSKEVLEEIVETAQVKEFIDRADVGFEKQIAQGGTNVSGGQKQRLCIARALAKQSPVYIFDDSFSALDFKTDALLRAALKKTTADSTVFIVAQRISTIRHAEQIIVLDEGHIVGKGTHKELMKSCEVYREIASSQLSKEELA</sequence>